<keyword evidence="9 13" id="KW-0472">Membrane</keyword>
<keyword evidence="6" id="KW-0677">Repeat</keyword>
<evidence type="ECO:0000256" key="13">
    <source>
        <dbReference type="SAM" id="Phobius"/>
    </source>
</evidence>
<evidence type="ECO:0000256" key="10">
    <source>
        <dbReference type="ARBA" id="ARBA00023209"/>
    </source>
</evidence>
<dbReference type="GO" id="GO:0032049">
    <property type="term" value="P:cardiolipin biosynthetic process"/>
    <property type="evidence" value="ECO:0007669"/>
    <property type="project" value="UniProtKB-UniRule"/>
</dbReference>
<keyword evidence="11" id="KW-1208">Phospholipid metabolism</keyword>
<dbReference type="EC" id="2.7.8.-" evidence="12"/>
<evidence type="ECO:0000256" key="1">
    <source>
        <dbReference type="ARBA" id="ARBA00004236"/>
    </source>
</evidence>
<gene>
    <name evidence="15" type="ORF">HNQ41_002313</name>
</gene>
<evidence type="ECO:0000313" key="16">
    <source>
        <dbReference type="Proteomes" id="UP000551878"/>
    </source>
</evidence>
<sequence length="400" mass="46839">MTLLFYIILALIIMIFFVILDFKLGKQKHRKSIPAYEEPEMRQSECTFFAHGDELFDHLFASIRQANDHIHMMFYIFREDNIGKKMLSLIEDKAKEGVEVRLLVDWVGWKVSRKTKKRLLRAGVSVQQSNRPRFPFIIYKLNERNHRKITVIDGKKGYLGGFNVGDEYLGRDPKFGLWRDYHLFIEGESVSDLQEQFLLDWKQNTEEAIEKNQRLFPSLQPGSLKMQLKASNGAYVEESFAQLINQAKRSLFIGSPYFIPGEALHARLIEAAKRGVDIQILLPKNQDHPFVQEAAYPYFKALLEEGCDIHQFYRGFFHSKAVIVDDEICDIGTANFDLRSFHINYEMNCFIYDEQWIEQIKQEIKKDLVYSQRVTLEDLKKRSVFDRMKEVISSTLAPLL</sequence>
<dbReference type="AlphaFoldDB" id="A0A840QS04"/>
<evidence type="ECO:0000256" key="6">
    <source>
        <dbReference type="ARBA" id="ARBA00022737"/>
    </source>
</evidence>
<evidence type="ECO:0000256" key="2">
    <source>
        <dbReference type="ARBA" id="ARBA00022475"/>
    </source>
</evidence>
<dbReference type="GO" id="GO:0005886">
    <property type="term" value="C:plasma membrane"/>
    <property type="evidence" value="ECO:0007669"/>
    <property type="project" value="UniProtKB-SubCell"/>
</dbReference>
<dbReference type="FunFam" id="3.30.870.10:FF:000014">
    <property type="entry name" value="Cardiolipin synthase"/>
    <property type="match status" value="1"/>
</dbReference>
<evidence type="ECO:0000256" key="9">
    <source>
        <dbReference type="ARBA" id="ARBA00023136"/>
    </source>
</evidence>
<dbReference type="GO" id="GO:0008808">
    <property type="term" value="F:cardiolipin synthase activity"/>
    <property type="evidence" value="ECO:0007669"/>
    <property type="project" value="UniProtKB-UniRule"/>
</dbReference>
<feature type="domain" description="PLD phosphodiesterase" evidence="14">
    <location>
        <begin position="141"/>
        <end position="168"/>
    </location>
</feature>
<dbReference type="InterPro" id="IPR001736">
    <property type="entry name" value="PLipase_D/transphosphatidylase"/>
</dbReference>
<protein>
    <recommendedName>
        <fullName evidence="12">Cardiolipin synthase</fullName>
        <ecNumber evidence="12">2.7.8.-</ecNumber>
    </recommendedName>
</protein>
<dbReference type="CDD" id="cd09112">
    <property type="entry name" value="PLDc_CLS_2"/>
    <property type="match status" value="1"/>
</dbReference>
<proteinExistence type="predicted"/>
<dbReference type="InterPro" id="IPR022924">
    <property type="entry name" value="Cardiolipin_synthase"/>
</dbReference>
<evidence type="ECO:0000256" key="4">
    <source>
        <dbReference type="ARBA" id="ARBA00022679"/>
    </source>
</evidence>
<keyword evidence="4 15" id="KW-0808">Transferase</keyword>
<dbReference type="PANTHER" id="PTHR21248:SF7">
    <property type="entry name" value="MINOR CARDIOLIPIN SYNTHASE CLSB"/>
    <property type="match status" value="1"/>
</dbReference>
<comment type="caution">
    <text evidence="15">The sequence shown here is derived from an EMBL/GenBank/DDBJ whole genome shotgun (WGS) entry which is preliminary data.</text>
</comment>
<dbReference type="NCBIfam" id="TIGR04265">
    <property type="entry name" value="bac_cardiolipin"/>
    <property type="match status" value="1"/>
</dbReference>
<reference evidence="15 16" key="1">
    <citation type="submission" date="2020-08" db="EMBL/GenBank/DDBJ databases">
        <title>Genomic Encyclopedia of Type Strains, Phase IV (KMG-IV): sequencing the most valuable type-strain genomes for metagenomic binning, comparative biology and taxonomic classification.</title>
        <authorList>
            <person name="Goeker M."/>
        </authorList>
    </citation>
    <scope>NUCLEOTIDE SEQUENCE [LARGE SCALE GENOMIC DNA]</scope>
    <source>
        <strain evidence="15 16">DSM 24696</strain>
    </source>
</reference>
<dbReference type="CDD" id="cd09110">
    <property type="entry name" value="PLDc_CLS_1"/>
    <property type="match status" value="1"/>
</dbReference>
<keyword evidence="10" id="KW-0594">Phospholipid biosynthesis</keyword>
<feature type="transmembrane region" description="Helical" evidence="13">
    <location>
        <begin position="6"/>
        <end position="24"/>
    </location>
</feature>
<keyword evidence="8" id="KW-0443">Lipid metabolism</keyword>
<dbReference type="Gene3D" id="3.30.870.10">
    <property type="entry name" value="Endonuclease Chain A"/>
    <property type="match status" value="2"/>
</dbReference>
<dbReference type="SMART" id="SM00155">
    <property type="entry name" value="PLDc"/>
    <property type="match status" value="2"/>
</dbReference>
<dbReference type="Proteomes" id="UP000551878">
    <property type="component" value="Unassembled WGS sequence"/>
</dbReference>
<keyword evidence="16" id="KW-1185">Reference proteome</keyword>
<keyword evidence="5 13" id="KW-0812">Transmembrane</keyword>
<dbReference type="PIRSF" id="PIRSF000850">
    <property type="entry name" value="Phospholipase_D_PSS"/>
    <property type="match status" value="1"/>
</dbReference>
<keyword evidence="3" id="KW-0444">Lipid biosynthesis</keyword>
<dbReference type="PROSITE" id="PS50035">
    <property type="entry name" value="PLD"/>
    <property type="match status" value="2"/>
</dbReference>
<evidence type="ECO:0000256" key="7">
    <source>
        <dbReference type="ARBA" id="ARBA00022989"/>
    </source>
</evidence>
<evidence type="ECO:0000259" key="14">
    <source>
        <dbReference type="PROSITE" id="PS50035"/>
    </source>
</evidence>
<evidence type="ECO:0000256" key="5">
    <source>
        <dbReference type="ARBA" id="ARBA00022692"/>
    </source>
</evidence>
<organism evidence="15 16">
    <name type="scientific">Texcoconibacillus texcoconensis</name>
    <dbReference type="NCBI Taxonomy" id="1095777"/>
    <lineage>
        <taxon>Bacteria</taxon>
        <taxon>Bacillati</taxon>
        <taxon>Bacillota</taxon>
        <taxon>Bacilli</taxon>
        <taxon>Bacillales</taxon>
        <taxon>Bacillaceae</taxon>
        <taxon>Texcoconibacillus</taxon>
    </lineage>
</organism>
<evidence type="ECO:0000256" key="12">
    <source>
        <dbReference type="NCBIfam" id="TIGR04265"/>
    </source>
</evidence>
<dbReference type="SUPFAM" id="SSF56024">
    <property type="entry name" value="Phospholipase D/nuclease"/>
    <property type="match status" value="2"/>
</dbReference>
<feature type="domain" description="PLD phosphodiesterase" evidence="14">
    <location>
        <begin position="313"/>
        <end position="340"/>
    </location>
</feature>
<dbReference type="RefSeq" id="WP_184664554.1">
    <property type="nucleotide sequence ID" value="NZ_JACHHB010000010.1"/>
</dbReference>
<dbReference type="InterPro" id="IPR025202">
    <property type="entry name" value="PLD-like_dom"/>
</dbReference>
<evidence type="ECO:0000256" key="3">
    <source>
        <dbReference type="ARBA" id="ARBA00022516"/>
    </source>
</evidence>
<comment type="subcellular location">
    <subcellularLocation>
        <location evidence="1">Cell membrane</location>
    </subcellularLocation>
</comment>
<accession>A0A840QS04</accession>
<keyword evidence="2" id="KW-1003">Cell membrane</keyword>
<name>A0A840QS04_9BACI</name>
<dbReference type="PANTHER" id="PTHR21248">
    <property type="entry name" value="CARDIOLIPIN SYNTHASE"/>
    <property type="match status" value="1"/>
</dbReference>
<dbReference type="Pfam" id="PF13091">
    <property type="entry name" value="PLDc_2"/>
    <property type="match status" value="2"/>
</dbReference>
<keyword evidence="7 13" id="KW-1133">Transmembrane helix</keyword>
<evidence type="ECO:0000256" key="11">
    <source>
        <dbReference type="ARBA" id="ARBA00023264"/>
    </source>
</evidence>
<evidence type="ECO:0000256" key="8">
    <source>
        <dbReference type="ARBA" id="ARBA00023098"/>
    </source>
</evidence>
<evidence type="ECO:0000313" key="15">
    <source>
        <dbReference type="EMBL" id="MBB5174119.1"/>
    </source>
</evidence>
<dbReference type="EMBL" id="JACHHB010000010">
    <property type="protein sequence ID" value="MBB5174119.1"/>
    <property type="molecule type" value="Genomic_DNA"/>
</dbReference>